<dbReference type="AlphaFoldDB" id="A0A2P2QRP9"/>
<dbReference type="SUPFAM" id="SSF57938">
    <property type="entry name" value="DnaJ/Hsp40 cysteine-rich domain"/>
    <property type="match status" value="1"/>
</dbReference>
<sequence>MASLYSSSCCSLHSLSPLFPSSTSSSSATSSIHILLQPPTTKPEIASRYRLSLSQTTKQALPHLRQPTNLILHRLFLFTGDFNRPFALDTQTALATVSVFAAIALSLFWGLKGDPVPCDRCAGNGGTKCVFCDNGKMKLEMRLVDCKVCKGAGLILCKKCAGSGYSRRL</sequence>
<organism evidence="1">
    <name type="scientific">Rhizophora mucronata</name>
    <name type="common">Asiatic mangrove</name>
    <dbReference type="NCBI Taxonomy" id="61149"/>
    <lineage>
        <taxon>Eukaryota</taxon>
        <taxon>Viridiplantae</taxon>
        <taxon>Streptophyta</taxon>
        <taxon>Embryophyta</taxon>
        <taxon>Tracheophyta</taxon>
        <taxon>Spermatophyta</taxon>
        <taxon>Magnoliopsida</taxon>
        <taxon>eudicotyledons</taxon>
        <taxon>Gunneridae</taxon>
        <taxon>Pentapetalae</taxon>
        <taxon>rosids</taxon>
        <taxon>fabids</taxon>
        <taxon>Malpighiales</taxon>
        <taxon>Rhizophoraceae</taxon>
        <taxon>Rhizophora</taxon>
    </lineage>
</organism>
<protein>
    <submittedName>
        <fullName evidence="1">Uncharacterized protein</fullName>
    </submittedName>
</protein>
<name>A0A2P2QRP9_RHIMU</name>
<dbReference type="PANTHER" id="PTHR15852">
    <property type="entry name" value="PLASTID TRANSCRIPTIONALLY ACTIVE PROTEIN"/>
    <property type="match status" value="1"/>
</dbReference>
<accession>A0A2P2QRP9</accession>
<reference evidence="1" key="1">
    <citation type="submission" date="2018-02" db="EMBL/GenBank/DDBJ databases">
        <title>Rhizophora mucronata_Transcriptome.</title>
        <authorList>
            <person name="Meera S.P."/>
            <person name="Sreeshan A."/>
            <person name="Augustine A."/>
        </authorList>
    </citation>
    <scope>NUCLEOTIDE SEQUENCE</scope>
    <source>
        <tissue evidence="1">Leaf</tissue>
    </source>
</reference>
<proteinExistence type="predicted"/>
<dbReference type="InterPro" id="IPR036410">
    <property type="entry name" value="HSP_DnaJ_Cys-rich_dom_sf"/>
</dbReference>
<evidence type="ECO:0000313" key="1">
    <source>
        <dbReference type="EMBL" id="MBX69689.1"/>
    </source>
</evidence>
<dbReference type="PANTHER" id="PTHR15852:SF52">
    <property type="entry name" value="THYLAKOID LUMENAL P17.1 PROTEIN"/>
    <property type="match status" value="1"/>
</dbReference>
<dbReference type="EMBL" id="GGEC01089205">
    <property type="protein sequence ID" value="MBX69689.1"/>
    <property type="molecule type" value="Transcribed_RNA"/>
</dbReference>